<dbReference type="InterPro" id="IPR005119">
    <property type="entry name" value="LysR_subst-bd"/>
</dbReference>
<accession>A0A918GF75</accession>
<dbReference type="InterPro" id="IPR000847">
    <property type="entry name" value="LysR_HTH_N"/>
</dbReference>
<keyword evidence="4" id="KW-0804">Transcription</keyword>
<dbReference type="GO" id="GO:0003700">
    <property type="term" value="F:DNA-binding transcription factor activity"/>
    <property type="evidence" value="ECO:0007669"/>
    <property type="project" value="InterPro"/>
</dbReference>
<evidence type="ECO:0000313" key="7">
    <source>
        <dbReference type="Proteomes" id="UP000660680"/>
    </source>
</evidence>
<keyword evidence="3" id="KW-0238">DNA-binding</keyword>
<dbReference type="PROSITE" id="PS50931">
    <property type="entry name" value="HTH_LYSR"/>
    <property type="match status" value="1"/>
</dbReference>
<dbReference type="PRINTS" id="PR00039">
    <property type="entry name" value="HTHLYSR"/>
</dbReference>
<dbReference type="Pfam" id="PF03466">
    <property type="entry name" value="LysR_substrate"/>
    <property type="match status" value="1"/>
</dbReference>
<keyword evidence="2" id="KW-0805">Transcription regulation</keyword>
<reference evidence="6" key="1">
    <citation type="journal article" date="2014" name="Int. J. Syst. Evol. Microbiol.">
        <title>Complete genome sequence of Corynebacterium casei LMG S-19264T (=DSM 44701T), isolated from a smear-ripened cheese.</title>
        <authorList>
            <consortium name="US DOE Joint Genome Institute (JGI-PGF)"/>
            <person name="Walter F."/>
            <person name="Albersmeier A."/>
            <person name="Kalinowski J."/>
            <person name="Ruckert C."/>
        </authorList>
    </citation>
    <scope>NUCLEOTIDE SEQUENCE</scope>
    <source>
        <strain evidence="6">JCM 3276</strain>
    </source>
</reference>
<dbReference type="SUPFAM" id="SSF46785">
    <property type="entry name" value="Winged helix' DNA-binding domain"/>
    <property type="match status" value="1"/>
</dbReference>
<evidence type="ECO:0000313" key="6">
    <source>
        <dbReference type="EMBL" id="GGS32473.1"/>
    </source>
</evidence>
<dbReference type="Proteomes" id="UP000660680">
    <property type="component" value="Unassembled WGS sequence"/>
</dbReference>
<dbReference type="GO" id="GO:0032993">
    <property type="term" value="C:protein-DNA complex"/>
    <property type="evidence" value="ECO:0007669"/>
    <property type="project" value="TreeGrafter"/>
</dbReference>
<sequence>MELQVRHLRVICAIASAGSLNRAATQLGLGQPALSHQLRRIEKLVGGALFRRGQNGVECTALGVLVLRRARAIVAAFDELERDFHRQEPRAGESVRVGWNNSALTAPLLGSLREIMPGKQIHTRSDVSRSRLLAQVANRGVDLALVMICGQRELSAPAKVRALTVVREPSFVALPADHALAHREEISLGELAGENWIVSGCGDGCRVVFRELCMAHGFDPVISHDVDIDATREDLVSAGCGVALVQPTRPQRPGLVIRPLAGTPLYVRHVLAWREDAAPAFRARELGTRLAVDYWRMADRNPHYRNWLDHNDLAMISAAG</sequence>
<dbReference type="Pfam" id="PF00126">
    <property type="entry name" value="HTH_1"/>
    <property type="match status" value="1"/>
</dbReference>
<proteinExistence type="inferred from homology"/>
<keyword evidence="7" id="KW-1185">Reference proteome</keyword>
<name>A0A918GF75_9PSEU</name>
<comment type="caution">
    <text evidence="6">The sequence shown here is derived from an EMBL/GenBank/DDBJ whole genome shotgun (WGS) entry which is preliminary data.</text>
</comment>
<dbReference type="Gene3D" id="3.40.190.10">
    <property type="entry name" value="Periplasmic binding protein-like II"/>
    <property type="match status" value="2"/>
</dbReference>
<dbReference type="Gene3D" id="1.10.10.10">
    <property type="entry name" value="Winged helix-like DNA-binding domain superfamily/Winged helix DNA-binding domain"/>
    <property type="match status" value="1"/>
</dbReference>
<reference evidence="6" key="2">
    <citation type="submission" date="2020-09" db="EMBL/GenBank/DDBJ databases">
        <authorList>
            <person name="Sun Q."/>
            <person name="Ohkuma M."/>
        </authorList>
    </citation>
    <scope>NUCLEOTIDE SEQUENCE</scope>
    <source>
        <strain evidence="6">JCM 3276</strain>
    </source>
</reference>
<protein>
    <submittedName>
        <fullName evidence="6">Transcriptional regulator</fullName>
    </submittedName>
</protein>
<dbReference type="EMBL" id="BMRB01000002">
    <property type="protein sequence ID" value="GGS32473.1"/>
    <property type="molecule type" value="Genomic_DNA"/>
</dbReference>
<organism evidence="6 7">
    <name type="scientific">Actinokineospora fastidiosa</name>
    <dbReference type="NCBI Taxonomy" id="1816"/>
    <lineage>
        <taxon>Bacteria</taxon>
        <taxon>Bacillati</taxon>
        <taxon>Actinomycetota</taxon>
        <taxon>Actinomycetes</taxon>
        <taxon>Pseudonocardiales</taxon>
        <taxon>Pseudonocardiaceae</taxon>
        <taxon>Actinokineospora</taxon>
    </lineage>
</organism>
<dbReference type="GO" id="GO:0003677">
    <property type="term" value="F:DNA binding"/>
    <property type="evidence" value="ECO:0007669"/>
    <property type="project" value="UniProtKB-KW"/>
</dbReference>
<dbReference type="RefSeq" id="WP_189210842.1">
    <property type="nucleotide sequence ID" value="NZ_BMRB01000002.1"/>
</dbReference>
<evidence type="ECO:0000256" key="2">
    <source>
        <dbReference type="ARBA" id="ARBA00023015"/>
    </source>
</evidence>
<comment type="similarity">
    <text evidence="1">Belongs to the LysR transcriptional regulatory family.</text>
</comment>
<evidence type="ECO:0000256" key="3">
    <source>
        <dbReference type="ARBA" id="ARBA00023125"/>
    </source>
</evidence>
<evidence type="ECO:0000256" key="4">
    <source>
        <dbReference type="ARBA" id="ARBA00023163"/>
    </source>
</evidence>
<dbReference type="PANTHER" id="PTHR30346">
    <property type="entry name" value="TRANSCRIPTIONAL DUAL REGULATOR HCAR-RELATED"/>
    <property type="match status" value="1"/>
</dbReference>
<dbReference type="PANTHER" id="PTHR30346:SF30">
    <property type="entry name" value="SMALL NEUTRAL PROTEASE REGULATORY PROTEIN"/>
    <property type="match status" value="1"/>
</dbReference>
<dbReference type="InterPro" id="IPR036388">
    <property type="entry name" value="WH-like_DNA-bd_sf"/>
</dbReference>
<feature type="domain" description="HTH lysR-type" evidence="5">
    <location>
        <begin position="1"/>
        <end position="60"/>
    </location>
</feature>
<evidence type="ECO:0000256" key="1">
    <source>
        <dbReference type="ARBA" id="ARBA00009437"/>
    </source>
</evidence>
<evidence type="ECO:0000259" key="5">
    <source>
        <dbReference type="PROSITE" id="PS50931"/>
    </source>
</evidence>
<dbReference type="InterPro" id="IPR036390">
    <property type="entry name" value="WH_DNA-bd_sf"/>
</dbReference>
<dbReference type="SUPFAM" id="SSF53850">
    <property type="entry name" value="Periplasmic binding protein-like II"/>
    <property type="match status" value="1"/>
</dbReference>
<gene>
    <name evidence="6" type="ORF">GCM10010171_28040</name>
</gene>
<dbReference type="AlphaFoldDB" id="A0A918GF75"/>